<dbReference type="Gene3D" id="1.10.510.10">
    <property type="entry name" value="Transferase(Phosphotransferase) domain 1"/>
    <property type="match status" value="1"/>
</dbReference>
<keyword evidence="4 5" id="KW-0067">ATP-binding</keyword>
<dbReference type="SMART" id="SM00220">
    <property type="entry name" value="S_TKc"/>
    <property type="match status" value="1"/>
</dbReference>
<feature type="domain" description="Protein kinase" evidence="6">
    <location>
        <begin position="382"/>
        <end position="654"/>
    </location>
</feature>
<gene>
    <name evidence="7" type="ORF">Clacol_007918</name>
</gene>
<dbReference type="InterPro" id="IPR051681">
    <property type="entry name" value="Ser/Thr_Kinases-Pseudokinases"/>
</dbReference>
<name>A0AAV5AIZ3_9AGAM</name>
<dbReference type="GO" id="GO:0004674">
    <property type="term" value="F:protein serine/threonine kinase activity"/>
    <property type="evidence" value="ECO:0007669"/>
    <property type="project" value="TreeGrafter"/>
</dbReference>
<evidence type="ECO:0000256" key="3">
    <source>
        <dbReference type="ARBA" id="ARBA00022777"/>
    </source>
</evidence>
<dbReference type="SUPFAM" id="SSF56112">
    <property type="entry name" value="Protein kinase-like (PK-like)"/>
    <property type="match status" value="1"/>
</dbReference>
<keyword evidence="8" id="KW-1185">Reference proteome</keyword>
<evidence type="ECO:0000256" key="1">
    <source>
        <dbReference type="ARBA" id="ARBA00022679"/>
    </source>
</evidence>
<organism evidence="7 8">
    <name type="scientific">Clathrus columnatus</name>
    <dbReference type="NCBI Taxonomy" id="1419009"/>
    <lineage>
        <taxon>Eukaryota</taxon>
        <taxon>Fungi</taxon>
        <taxon>Dikarya</taxon>
        <taxon>Basidiomycota</taxon>
        <taxon>Agaricomycotina</taxon>
        <taxon>Agaricomycetes</taxon>
        <taxon>Phallomycetidae</taxon>
        <taxon>Phallales</taxon>
        <taxon>Clathraceae</taxon>
        <taxon>Clathrus</taxon>
    </lineage>
</organism>
<dbReference type="Pfam" id="PF00069">
    <property type="entry name" value="Pkinase"/>
    <property type="match status" value="1"/>
</dbReference>
<dbReference type="GO" id="GO:0005524">
    <property type="term" value="F:ATP binding"/>
    <property type="evidence" value="ECO:0007669"/>
    <property type="project" value="UniProtKB-UniRule"/>
</dbReference>
<dbReference type="Proteomes" id="UP001050691">
    <property type="component" value="Unassembled WGS sequence"/>
</dbReference>
<dbReference type="InterPro" id="IPR008271">
    <property type="entry name" value="Ser/Thr_kinase_AS"/>
</dbReference>
<reference evidence="7" key="1">
    <citation type="submission" date="2021-10" db="EMBL/GenBank/DDBJ databases">
        <title>De novo Genome Assembly of Clathrus columnatus (Basidiomycota, Fungi) Using Illumina and Nanopore Sequence Data.</title>
        <authorList>
            <person name="Ogiso-Tanaka E."/>
            <person name="Itagaki H."/>
            <person name="Hosoya T."/>
            <person name="Hosaka K."/>
        </authorList>
    </citation>
    <scope>NUCLEOTIDE SEQUENCE</scope>
    <source>
        <strain evidence="7">MO-923</strain>
    </source>
</reference>
<dbReference type="PANTHER" id="PTHR44329">
    <property type="entry name" value="SERINE/THREONINE-PROTEIN KINASE TNNI3K-RELATED"/>
    <property type="match status" value="1"/>
</dbReference>
<evidence type="ECO:0000256" key="4">
    <source>
        <dbReference type="ARBA" id="ARBA00022840"/>
    </source>
</evidence>
<comment type="caution">
    <text evidence="7">The sequence shown here is derived from an EMBL/GenBank/DDBJ whole genome shotgun (WGS) entry which is preliminary data.</text>
</comment>
<evidence type="ECO:0000313" key="8">
    <source>
        <dbReference type="Proteomes" id="UP001050691"/>
    </source>
</evidence>
<evidence type="ECO:0000256" key="2">
    <source>
        <dbReference type="ARBA" id="ARBA00022741"/>
    </source>
</evidence>
<proteinExistence type="predicted"/>
<dbReference type="InterPro" id="IPR017441">
    <property type="entry name" value="Protein_kinase_ATP_BS"/>
</dbReference>
<feature type="binding site" evidence="5">
    <location>
        <position position="414"/>
    </location>
    <ligand>
        <name>ATP</name>
        <dbReference type="ChEBI" id="CHEBI:30616"/>
    </ligand>
</feature>
<dbReference type="PROSITE" id="PS00107">
    <property type="entry name" value="PROTEIN_KINASE_ATP"/>
    <property type="match status" value="1"/>
</dbReference>
<keyword evidence="3" id="KW-0418">Kinase</keyword>
<evidence type="ECO:0000313" key="7">
    <source>
        <dbReference type="EMBL" id="GJJ13662.1"/>
    </source>
</evidence>
<dbReference type="PROSITE" id="PS50011">
    <property type="entry name" value="PROTEIN_KINASE_DOM"/>
    <property type="match status" value="1"/>
</dbReference>
<evidence type="ECO:0000256" key="5">
    <source>
        <dbReference type="PROSITE-ProRule" id="PRU10141"/>
    </source>
</evidence>
<dbReference type="PROSITE" id="PS00108">
    <property type="entry name" value="PROTEIN_KINASE_ST"/>
    <property type="match status" value="1"/>
</dbReference>
<keyword evidence="2 5" id="KW-0547">Nucleotide-binding</keyword>
<dbReference type="EMBL" id="BPWL01000009">
    <property type="protein sequence ID" value="GJJ13662.1"/>
    <property type="molecule type" value="Genomic_DNA"/>
</dbReference>
<protein>
    <recommendedName>
        <fullName evidence="6">Protein kinase domain-containing protein</fullName>
    </recommendedName>
</protein>
<dbReference type="InterPro" id="IPR000719">
    <property type="entry name" value="Prot_kinase_dom"/>
</dbReference>
<accession>A0AAV5AIZ3</accession>
<sequence>MDMQTNISDNINTQFYFSQGLTKALYMLADAASRRVLNRDSTGKVSNNVSTNEESHAVTSLLNVRALKENKNLVNIPLNQISAQRDAPTTMVCSRKAVSSSSRKKVGVIACHKKKSLRLAAHSASLPERASPLSPRSRPVSPYRHLGPSHLVSDNGYTDSSLRLIKWHWEYRYMHWMNSLATESQMSVSDGVGIANDTTSNPALFPRAGSLRHPLNHPETRALIDYDWALRNWSIDKVFRTLFLHDLSQRLLSYQLCPVEYSRSLVRPWECDWKLKWKIIEEAMLNEDENIQRDQGHIKNEFSLLDDDVVMKEIYGEDSMDIDLASGRQWTYIFRCGIYLWRALRALCICLEAQPVDPSEIDQHGSPLDRLTDETNNLIVEIFGPYPVGWGGTSDVWKGRLLSSSGRNPIVAVKMLRIFADGTKLGKCLHRETKIWRLLNHDNIASFYGVVFNSSGTPALVSPWYENSSADVYLQKNPSINPMNLIWEIVLGVEYLHQHDIVHGDLKGANVMVDSSGHAKLIDFGFSRIIDTVTGITGGITMTTIAFSTRWCAPELLLSDHAQVTKEADVYAFASTALQLITGEIPYGSQPERSVLMAVLNHIPPELPSTPLRHLLPGQRKFWDLLMSCWKEVSQRPSISIVKETSNCTIDPRVDYDREVI</sequence>
<keyword evidence="1" id="KW-0808">Transferase</keyword>
<dbReference type="AlphaFoldDB" id="A0AAV5AIZ3"/>
<evidence type="ECO:0000259" key="6">
    <source>
        <dbReference type="PROSITE" id="PS50011"/>
    </source>
</evidence>
<dbReference type="InterPro" id="IPR011009">
    <property type="entry name" value="Kinase-like_dom_sf"/>
</dbReference>
<dbReference type="PANTHER" id="PTHR44329:SF288">
    <property type="entry name" value="MITOGEN-ACTIVATED PROTEIN KINASE KINASE KINASE 20"/>
    <property type="match status" value="1"/>
</dbReference>